<dbReference type="InterPro" id="IPR001387">
    <property type="entry name" value="Cro/C1-type_HTH"/>
</dbReference>
<dbReference type="CDD" id="cd00093">
    <property type="entry name" value="HTH_XRE"/>
    <property type="match status" value="1"/>
</dbReference>
<dbReference type="EMBL" id="CBIN010000089">
    <property type="protein sequence ID" value="CDE22507.1"/>
    <property type="molecule type" value="Genomic_DNA"/>
</dbReference>
<evidence type="ECO:0000313" key="2">
    <source>
        <dbReference type="EMBL" id="CDE22507.1"/>
    </source>
</evidence>
<dbReference type="Pfam" id="PF01381">
    <property type="entry name" value="HTH_3"/>
    <property type="match status" value="1"/>
</dbReference>
<comment type="caution">
    <text evidence="2">The sequence shown here is derived from an EMBL/GenBank/DDBJ whole genome shotgun (WGS) entry which is preliminary data.</text>
</comment>
<protein>
    <recommendedName>
        <fullName evidence="1">HTH cro/C1-type domain-containing protein</fullName>
    </recommendedName>
</protein>
<dbReference type="PROSITE" id="PS50943">
    <property type="entry name" value="HTH_CROC1"/>
    <property type="match status" value="1"/>
</dbReference>
<dbReference type="RefSeq" id="WP_022420382.1">
    <property type="nucleotide sequence ID" value="NZ_FR898575.1"/>
</dbReference>
<gene>
    <name evidence="2" type="ORF">BN631_01020</name>
</gene>
<feature type="domain" description="HTH cro/C1-type" evidence="1">
    <location>
        <begin position="8"/>
        <end position="63"/>
    </location>
</feature>
<evidence type="ECO:0000313" key="3">
    <source>
        <dbReference type="Proteomes" id="UP000018093"/>
    </source>
</evidence>
<dbReference type="Proteomes" id="UP000018093">
    <property type="component" value="Unassembled WGS sequence"/>
</dbReference>
<reference evidence="2" key="1">
    <citation type="submission" date="2012-11" db="EMBL/GenBank/DDBJ databases">
        <title>Dependencies among metagenomic species, viruses, plasmids and units of genetic variation.</title>
        <authorList>
            <person name="Nielsen H.B."/>
            <person name="Almeida M."/>
            <person name="Juncker A.S."/>
            <person name="Rasmussen S."/>
            <person name="Li J."/>
            <person name="Sunagawa S."/>
            <person name="Plichta D."/>
            <person name="Gautier L."/>
            <person name="Le Chatelier E."/>
            <person name="Peletier E."/>
            <person name="Bonde I."/>
            <person name="Nielsen T."/>
            <person name="Manichanh C."/>
            <person name="Arumugam M."/>
            <person name="Batto J."/>
            <person name="Santos M.B.Q.D."/>
            <person name="Blom N."/>
            <person name="Borruel N."/>
            <person name="Burgdorf K.S."/>
            <person name="Boumezbeur F."/>
            <person name="Casellas F."/>
            <person name="Dore J."/>
            <person name="Guarner F."/>
            <person name="Hansen T."/>
            <person name="Hildebrand F."/>
            <person name="Kaas R.S."/>
            <person name="Kennedy S."/>
            <person name="Kristiansen K."/>
            <person name="Kultima J.R."/>
            <person name="Leonard P."/>
            <person name="Levenez F."/>
            <person name="Lund O."/>
            <person name="Moumen B."/>
            <person name="Le Paslier D."/>
            <person name="Pons N."/>
            <person name="Pedersen O."/>
            <person name="Prifti E."/>
            <person name="Qin J."/>
            <person name="Raes J."/>
            <person name="Tap J."/>
            <person name="Tims S."/>
            <person name="Ussery D.W."/>
            <person name="Yamada T."/>
            <person name="MetaHit consortium"/>
            <person name="Renault P."/>
            <person name="Sicheritz-Ponten T."/>
            <person name="Bork P."/>
            <person name="Wang J."/>
            <person name="Brunak S."/>
            <person name="Ehrlich S.D."/>
        </authorList>
    </citation>
    <scope>NUCLEOTIDE SEQUENCE [LARGE SCALE GENOMIC DNA]</scope>
</reference>
<proteinExistence type="predicted"/>
<dbReference type="SMART" id="SM00530">
    <property type="entry name" value="HTH_XRE"/>
    <property type="match status" value="1"/>
</dbReference>
<dbReference type="GO" id="GO:0003677">
    <property type="term" value="F:DNA binding"/>
    <property type="evidence" value="ECO:0007669"/>
    <property type="project" value="InterPro"/>
</dbReference>
<dbReference type="Gene3D" id="1.10.260.40">
    <property type="entry name" value="lambda repressor-like DNA-binding domains"/>
    <property type="match status" value="1"/>
</dbReference>
<accession>R7G934</accession>
<dbReference type="SUPFAM" id="SSF47413">
    <property type="entry name" value="lambda repressor-like DNA-binding domains"/>
    <property type="match status" value="1"/>
</dbReference>
<sequence length="243" mass="27954">MSDAKQILIRRRELLELSQTQVARKLGVESARNFANWETKTTPTSLDITFKWASFLGLSMSYLGKKSHGYFSFPVLNELIYEKGKFKYSFLDENEEIKTIGMNIDYNKYEDLDGVFCVHIKNTPFKELENRCLLVKKVGSLKEAVQLQENHLRNARGGIKLYVFIADIPHKMIKPIEVVNAFRISSEEGSYYVSEYDDMPESELNIVGSNDLRTAFAVIDILSIDCSTLTKLTYNKFTRKKSD</sequence>
<name>R7G934_9FIRM</name>
<evidence type="ECO:0000259" key="1">
    <source>
        <dbReference type="PROSITE" id="PS50943"/>
    </source>
</evidence>
<organism evidence="2 3">
    <name type="scientific">Amedibacillus dolichus CAG:375</name>
    <dbReference type="NCBI Taxonomy" id="1263076"/>
    <lineage>
        <taxon>Bacteria</taxon>
        <taxon>Bacillati</taxon>
        <taxon>Bacillota</taxon>
        <taxon>Erysipelotrichia</taxon>
        <taxon>Erysipelotrichales</taxon>
        <taxon>Erysipelotrichaceae</taxon>
        <taxon>Amedibacillus</taxon>
    </lineage>
</organism>
<dbReference type="AlphaFoldDB" id="R7G934"/>
<dbReference type="InterPro" id="IPR010982">
    <property type="entry name" value="Lambda_DNA-bd_dom_sf"/>
</dbReference>